<evidence type="ECO:0000313" key="2">
    <source>
        <dbReference type="Proteomes" id="UP000410492"/>
    </source>
</evidence>
<dbReference type="EMBL" id="CAACVG010007162">
    <property type="protein sequence ID" value="VEN43935.1"/>
    <property type="molecule type" value="Genomic_DNA"/>
</dbReference>
<dbReference type="AlphaFoldDB" id="A0A653C7V1"/>
<accession>A0A653C7V1</accession>
<sequence length="60" mass="7189">SWPSDSEYWGCYLRSPKFLGRLSRQEKESTLLTTFLLLSRKMWFEKLFEKKSVFSKAAYS</sequence>
<organism evidence="1 2">
    <name type="scientific">Callosobruchus maculatus</name>
    <name type="common">Southern cowpea weevil</name>
    <name type="synonym">Pulse bruchid</name>
    <dbReference type="NCBI Taxonomy" id="64391"/>
    <lineage>
        <taxon>Eukaryota</taxon>
        <taxon>Metazoa</taxon>
        <taxon>Ecdysozoa</taxon>
        <taxon>Arthropoda</taxon>
        <taxon>Hexapoda</taxon>
        <taxon>Insecta</taxon>
        <taxon>Pterygota</taxon>
        <taxon>Neoptera</taxon>
        <taxon>Endopterygota</taxon>
        <taxon>Coleoptera</taxon>
        <taxon>Polyphaga</taxon>
        <taxon>Cucujiformia</taxon>
        <taxon>Chrysomeloidea</taxon>
        <taxon>Chrysomelidae</taxon>
        <taxon>Bruchinae</taxon>
        <taxon>Bruchini</taxon>
        <taxon>Callosobruchus</taxon>
    </lineage>
</organism>
<protein>
    <submittedName>
        <fullName evidence="1">Uncharacterized protein</fullName>
    </submittedName>
</protein>
<gene>
    <name evidence="1" type="ORF">CALMAC_LOCUS6917</name>
</gene>
<proteinExistence type="predicted"/>
<keyword evidence="2" id="KW-1185">Reference proteome</keyword>
<reference evidence="1 2" key="1">
    <citation type="submission" date="2019-01" db="EMBL/GenBank/DDBJ databases">
        <authorList>
            <person name="Sayadi A."/>
        </authorList>
    </citation>
    <scope>NUCLEOTIDE SEQUENCE [LARGE SCALE GENOMIC DNA]</scope>
</reference>
<dbReference type="Proteomes" id="UP000410492">
    <property type="component" value="Unassembled WGS sequence"/>
</dbReference>
<feature type="non-terminal residue" evidence="1">
    <location>
        <position position="1"/>
    </location>
</feature>
<evidence type="ECO:0000313" key="1">
    <source>
        <dbReference type="EMBL" id="VEN43935.1"/>
    </source>
</evidence>
<name>A0A653C7V1_CALMS</name>